<evidence type="ECO:0000313" key="2">
    <source>
        <dbReference type="EMBL" id="PWK97703.1"/>
    </source>
</evidence>
<evidence type="ECO:0000313" key="3">
    <source>
        <dbReference type="Proteomes" id="UP000245981"/>
    </source>
</evidence>
<dbReference type="Proteomes" id="UP000245981">
    <property type="component" value="Unassembled WGS sequence"/>
</dbReference>
<evidence type="ECO:0000256" key="1">
    <source>
        <dbReference type="SAM" id="MobiDB-lite"/>
    </source>
</evidence>
<protein>
    <submittedName>
        <fullName evidence="2">Uncharacterized protein</fullName>
    </submittedName>
</protein>
<name>A0A2V2BI38_9GAMM</name>
<gene>
    <name evidence="2" type="ORF">C7431_104393</name>
</gene>
<reference evidence="2 3" key="1">
    <citation type="submission" date="2018-05" db="EMBL/GenBank/DDBJ databases">
        <title>Genomic Encyclopedia of Type Strains, Phase IV (KMG-V): Genome sequencing to study the core and pangenomes of soil and plant-associated prokaryotes.</title>
        <authorList>
            <person name="Whitman W."/>
        </authorList>
    </citation>
    <scope>NUCLEOTIDE SEQUENCE [LARGE SCALE GENOMIC DNA]</scope>
    <source>
        <strain evidence="2 3">PNA 200-10</strain>
    </source>
</reference>
<organism evidence="2 3">
    <name type="scientific">Pantoea allii</name>
    <dbReference type="NCBI Taxonomy" id="574096"/>
    <lineage>
        <taxon>Bacteria</taxon>
        <taxon>Pseudomonadati</taxon>
        <taxon>Pseudomonadota</taxon>
        <taxon>Gammaproteobacteria</taxon>
        <taxon>Enterobacterales</taxon>
        <taxon>Erwiniaceae</taxon>
        <taxon>Pantoea</taxon>
    </lineage>
</organism>
<feature type="region of interest" description="Disordered" evidence="1">
    <location>
        <begin position="1"/>
        <end position="49"/>
    </location>
</feature>
<dbReference type="AlphaFoldDB" id="A0A2V2BI38"/>
<dbReference type="EMBL" id="QGHF01000004">
    <property type="protein sequence ID" value="PWK97703.1"/>
    <property type="molecule type" value="Genomic_DNA"/>
</dbReference>
<accession>A0A2V2BI38</accession>
<comment type="caution">
    <text evidence="2">The sequence shown here is derived from an EMBL/GenBank/DDBJ whole genome shotgun (WGS) entry which is preliminary data.</text>
</comment>
<sequence length="49" mass="5307">MIQGTEAVQKYVGSTDKRQAGSARQQKKPAPSGGQPKGDISYQPRQISF</sequence>
<proteinExistence type="predicted"/>